<gene>
    <name evidence="1" type="ORF">AZE42_12070</name>
</gene>
<dbReference type="STRING" id="180088.A0A1J8PKV4"/>
<organism evidence="1 2">
    <name type="scientific">Rhizopogon vesiculosus</name>
    <dbReference type="NCBI Taxonomy" id="180088"/>
    <lineage>
        <taxon>Eukaryota</taxon>
        <taxon>Fungi</taxon>
        <taxon>Dikarya</taxon>
        <taxon>Basidiomycota</taxon>
        <taxon>Agaricomycotina</taxon>
        <taxon>Agaricomycetes</taxon>
        <taxon>Agaricomycetidae</taxon>
        <taxon>Boletales</taxon>
        <taxon>Suillineae</taxon>
        <taxon>Rhizopogonaceae</taxon>
        <taxon>Rhizopogon</taxon>
    </lineage>
</organism>
<proteinExistence type="predicted"/>
<name>A0A1J8PKV4_9AGAM</name>
<evidence type="ECO:0000313" key="2">
    <source>
        <dbReference type="Proteomes" id="UP000183567"/>
    </source>
</evidence>
<dbReference type="OrthoDB" id="3269759at2759"/>
<reference evidence="1 2" key="1">
    <citation type="submission" date="2016-03" db="EMBL/GenBank/DDBJ databases">
        <title>Comparative genomics of the ectomycorrhizal sister species Rhizopogon vinicolor and Rhizopogon vesiculosus (Basidiomycota: Boletales) reveals a divergence of the mating type B locus.</title>
        <authorList>
            <person name="Mujic A.B."/>
            <person name="Kuo A."/>
            <person name="Tritt A."/>
            <person name="Lipzen A."/>
            <person name="Chen C."/>
            <person name="Johnson J."/>
            <person name="Sharma A."/>
            <person name="Barry K."/>
            <person name="Grigoriev I.V."/>
            <person name="Spatafora J.W."/>
        </authorList>
    </citation>
    <scope>NUCLEOTIDE SEQUENCE [LARGE SCALE GENOMIC DNA]</scope>
    <source>
        <strain evidence="1 2">AM-OR11-056</strain>
    </source>
</reference>
<keyword evidence="2" id="KW-1185">Reference proteome</keyword>
<dbReference type="EMBL" id="LVVM01005884">
    <property type="protein sequence ID" value="OJA09525.1"/>
    <property type="molecule type" value="Genomic_DNA"/>
</dbReference>
<comment type="caution">
    <text evidence="1">The sequence shown here is derived from an EMBL/GenBank/DDBJ whole genome shotgun (WGS) entry which is preliminary data.</text>
</comment>
<protein>
    <submittedName>
        <fullName evidence="1">Uncharacterized protein</fullName>
    </submittedName>
</protein>
<sequence>MNKVKKPDGTTPTNMEIEDLDDKIDEYHQKDSLIKQQIFSTIFDQLLLHVQTLGNCWSIYLHKYLMWRCKALSLAH</sequence>
<evidence type="ECO:0000313" key="1">
    <source>
        <dbReference type="EMBL" id="OJA09525.1"/>
    </source>
</evidence>
<dbReference type="Proteomes" id="UP000183567">
    <property type="component" value="Unassembled WGS sequence"/>
</dbReference>
<dbReference type="AlphaFoldDB" id="A0A1J8PKV4"/>
<accession>A0A1J8PKV4</accession>